<dbReference type="AlphaFoldDB" id="A0A8H7SGF1"/>
<dbReference type="EMBL" id="JAEPRB010000003">
    <property type="protein sequence ID" value="KAG2227958.1"/>
    <property type="molecule type" value="Genomic_DNA"/>
</dbReference>
<evidence type="ECO:0000256" key="6">
    <source>
        <dbReference type="ARBA" id="ARBA00022989"/>
    </source>
</evidence>
<dbReference type="Pfam" id="PF06645">
    <property type="entry name" value="SPC12"/>
    <property type="match status" value="1"/>
</dbReference>
<evidence type="ECO:0000256" key="2">
    <source>
        <dbReference type="ARBA" id="ARBA00005245"/>
    </source>
</evidence>
<evidence type="ECO:0000313" key="10">
    <source>
        <dbReference type="EMBL" id="KAG2227958.1"/>
    </source>
</evidence>
<dbReference type="PANTHER" id="PTHR13202:SF0">
    <property type="entry name" value="SIGNAL PEPTIDASE COMPLEX SUBUNIT 1"/>
    <property type="match status" value="1"/>
</dbReference>
<feature type="transmembrane region" description="Helical" evidence="9">
    <location>
        <begin position="46"/>
        <end position="66"/>
    </location>
</feature>
<dbReference type="GO" id="GO:0045047">
    <property type="term" value="P:protein targeting to ER"/>
    <property type="evidence" value="ECO:0007669"/>
    <property type="project" value="TreeGrafter"/>
</dbReference>
<dbReference type="GO" id="GO:0006465">
    <property type="term" value="P:signal peptide processing"/>
    <property type="evidence" value="ECO:0007669"/>
    <property type="project" value="InterPro"/>
</dbReference>
<evidence type="ECO:0000256" key="1">
    <source>
        <dbReference type="ARBA" id="ARBA00004477"/>
    </source>
</evidence>
<dbReference type="Proteomes" id="UP000646827">
    <property type="component" value="Unassembled WGS sequence"/>
</dbReference>
<protein>
    <recommendedName>
        <fullName evidence="3">Signal peptidase complex subunit 1</fullName>
    </recommendedName>
</protein>
<evidence type="ECO:0000256" key="9">
    <source>
        <dbReference type="SAM" id="Phobius"/>
    </source>
</evidence>
<comment type="subcellular location">
    <subcellularLocation>
        <location evidence="1">Endoplasmic reticulum membrane</location>
        <topology evidence="1">Multi-pass membrane protein</topology>
    </subcellularLocation>
</comment>
<evidence type="ECO:0000256" key="8">
    <source>
        <dbReference type="ARBA" id="ARBA00045204"/>
    </source>
</evidence>
<dbReference type="GO" id="GO:0005787">
    <property type="term" value="C:signal peptidase complex"/>
    <property type="evidence" value="ECO:0007669"/>
    <property type="project" value="InterPro"/>
</dbReference>
<proteinExistence type="inferred from homology"/>
<reference evidence="10 11" key="1">
    <citation type="submission" date="2020-12" db="EMBL/GenBank/DDBJ databases">
        <title>Metabolic potential, ecology and presence of endohyphal bacteria is reflected in genomic diversity of Mucoromycotina.</title>
        <authorList>
            <person name="Muszewska A."/>
            <person name="Okrasinska A."/>
            <person name="Steczkiewicz K."/>
            <person name="Drgas O."/>
            <person name="Orlowska M."/>
            <person name="Perlinska-Lenart U."/>
            <person name="Aleksandrzak-Piekarczyk T."/>
            <person name="Szatraj K."/>
            <person name="Zielenkiewicz U."/>
            <person name="Pilsyk S."/>
            <person name="Malc E."/>
            <person name="Mieczkowski P."/>
            <person name="Kruszewska J.S."/>
            <person name="Biernat P."/>
            <person name="Pawlowska J."/>
        </authorList>
    </citation>
    <scope>NUCLEOTIDE SEQUENCE [LARGE SCALE GENOMIC DNA]</scope>
    <source>
        <strain evidence="10 11">CBS 142.35</strain>
    </source>
</reference>
<keyword evidence="4 9" id="KW-0812">Transmembrane</keyword>
<feature type="transmembrane region" description="Helical" evidence="9">
    <location>
        <begin position="22"/>
        <end position="40"/>
    </location>
</feature>
<evidence type="ECO:0000256" key="4">
    <source>
        <dbReference type="ARBA" id="ARBA00022692"/>
    </source>
</evidence>
<keyword evidence="11" id="KW-1185">Reference proteome</keyword>
<comment type="function">
    <text evidence="8">Component of the signal peptidase complex (SPC) which catalyzes the cleavage of N-terminal signal sequences from nascent proteins as they are translocated into the lumen of the endoplasmic reticulum. Dispensable for SPC enzymatic activity.</text>
</comment>
<comment type="similarity">
    <text evidence="2">Belongs to the SPCS1 family.</text>
</comment>
<evidence type="ECO:0000256" key="7">
    <source>
        <dbReference type="ARBA" id="ARBA00023136"/>
    </source>
</evidence>
<evidence type="ECO:0000256" key="5">
    <source>
        <dbReference type="ARBA" id="ARBA00022824"/>
    </source>
</evidence>
<sequence>MTLADYFEWTIDFEGQGLADQLTHLILISFAVIGFIVGYVSESLLITVGIFLVGLIIATVVILPPWPMYNRHPQKWLPSTKATK</sequence>
<keyword evidence="5" id="KW-0256">Endoplasmic reticulum</keyword>
<keyword evidence="7 9" id="KW-0472">Membrane</keyword>
<comment type="caution">
    <text evidence="10">The sequence shown here is derived from an EMBL/GenBank/DDBJ whole genome shotgun (WGS) entry which is preliminary data.</text>
</comment>
<dbReference type="OrthoDB" id="263893at2759"/>
<name>A0A8H7SGF1_9FUNG</name>
<accession>A0A8H7SGF1</accession>
<evidence type="ECO:0000256" key="3">
    <source>
        <dbReference type="ARBA" id="ARBA00017059"/>
    </source>
</evidence>
<organism evidence="10 11">
    <name type="scientific">Circinella minor</name>
    <dbReference type="NCBI Taxonomy" id="1195481"/>
    <lineage>
        <taxon>Eukaryota</taxon>
        <taxon>Fungi</taxon>
        <taxon>Fungi incertae sedis</taxon>
        <taxon>Mucoromycota</taxon>
        <taxon>Mucoromycotina</taxon>
        <taxon>Mucoromycetes</taxon>
        <taxon>Mucorales</taxon>
        <taxon>Lichtheimiaceae</taxon>
        <taxon>Circinella</taxon>
    </lineage>
</organism>
<keyword evidence="6 9" id="KW-1133">Transmembrane helix</keyword>
<gene>
    <name evidence="10" type="ORF">INT45_011982</name>
</gene>
<dbReference type="InterPro" id="IPR009542">
    <property type="entry name" value="Spc1/SPCS1"/>
</dbReference>
<evidence type="ECO:0000313" key="11">
    <source>
        <dbReference type="Proteomes" id="UP000646827"/>
    </source>
</evidence>
<dbReference type="PANTHER" id="PTHR13202">
    <property type="entry name" value="MICROSOMAL SIGNAL PEPTIDASE 12 KDA SUBUNIT"/>
    <property type="match status" value="1"/>
</dbReference>